<keyword evidence="2" id="KW-0812">Transmembrane</keyword>
<evidence type="ECO:0000313" key="5">
    <source>
        <dbReference type="EMBL" id="PSV88126.1"/>
    </source>
</evidence>
<dbReference type="NCBIfam" id="NF012211">
    <property type="entry name" value="tand_rpt_95"/>
    <property type="match status" value="3"/>
</dbReference>
<dbReference type="InterPro" id="IPR013320">
    <property type="entry name" value="ConA-like_dom_sf"/>
</dbReference>
<dbReference type="SUPFAM" id="SSF49899">
    <property type="entry name" value="Concanavalin A-like lectins/glucanases"/>
    <property type="match status" value="2"/>
</dbReference>
<protein>
    <recommendedName>
        <fullName evidence="4">Cadherin domain-containing protein</fullName>
    </recommendedName>
</protein>
<name>A0A2T3M7F8_PHOLE</name>
<feature type="signal peptide" evidence="3">
    <location>
        <begin position="1"/>
        <end position="25"/>
    </location>
</feature>
<evidence type="ECO:0000256" key="3">
    <source>
        <dbReference type="SAM" id="SignalP"/>
    </source>
</evidence>
<dbReference type="Gene3D" id="4.10.1080.10">
    <property type="entry name" value="TSP type-3 repeat"/>
    <property type="match status" value="1"/>
</dbReference>
<evidence type="ECO:0000256" key="2">
    <source>
        <dbReference type="SAM" id="Phobius"/>
    </source>
</evidence>
<dbReference type="PROSITE" id="PS50268">
    <property type="entry name" value="CADHERIN_2"/>
    <property type="match status" value="1"/>
</dbReference>
<evidence type="ECO:0000313" key="6">
    <source>
        <dbReference type="Proteomes" id="UP000240410"/>
    </source>
</evidence>
<evidence type="ECO:0000259" key="4">
    <source>
        <dbReference type="PROSITE" id="PS50268"/>
    </source>
</evidence>
<reference evidence="5 6" key="1">
    <citation type="submission" date="2018-03" db="EMBL/GenBank/DDBJ databases">
        <title>Whole genome sequencing of Histamine producing bacteria.</title>
        <authorList>
            <person name="Butler K."/>
        </authorList>
    </citation>
    <scope>NUCLEOTIDE SEQUENCE [LARGE SCALE GENOMIC DNA]</scope>
    <source>
        <strain evidence="5 6">ATCC 33979</strain>
    </source>
</reference>
<dbReference type="InterPro" id="IPR002126">
    <property type="entry name" value="Cadherin-like_dom"/>
</dbReference>
<feature type="domain" description="Cadherin" evidence="4">
    <location>
        <begin position="3060"/>
        <end position="3181"/>
    </location>
</feature>
<organism evidence="5 6">
    <name type="scientific">Photobacterium leiognathi</name>
    <dbReference type="NCBI Taxonomy" id="553611"/>
    <lineage>
        <taxon>Bacteria</taxon>
        <taxon>Pseudomonadati</taxon>
        <taxon>Pseudomonadota</taxon>
        <taxon>Gammaproteobacteria</taxon>
        <taxon>Vibrionales</taxon>
        <taxon>Vibrionaceae</taxon>
        <taxon>Photobacterium</taxon>
    </lineage>
</organism>
<dbReference type="Gene3D" id="2.60.120.1230">
    <property type="match status" value="1"/>
</dbReference>
<dbReference type="OrthoDB" id="5242130at2"/>
<proteinExistence type="predicted"/>
<dbReference type="Gene3D" id="2.60.40.2700">
    <property type="match status" value="2"/>
</dbReference>
<dbReference type="RefSeq" id="WP_107277425.1">
    <property type="nucleotide sequence ID" value="NZ_PYOJ01000020.1"/>
</dbReference>
<dbReference type="GO" id="GO:0005509">
    <property type="term" value="F:calcium ion binding"/>
    <property type="evidence" value="ECO:0007669"/>
    <property type="project" value="InterPro"/>
</dbReference>
<feature type="region of interest" description="Disordered" evidence="1">
    <location>
        <begin position="6563"/>
        <end position="6587"/>
    </location>
</feature>
<feature type="transmembrane region" description="Helical" evidence="2">
    <location>
        <begin position="6592"/>
        <end position="6616"/>
    </location>
</feature>
<dbReference type="Proteomes" id="UP000240410">
    <property type="component" value="Unassembled WGS sequence"/>
</dbReference>
<keyword evidence="2" id="KW-0472">Membrane</keyword>
<feature type="chain" id="PRO_5015691173" description="Cadherin domain-containing protein" evidence="3">
    <location>
        <begin position="26"/>
        <end position="6619"/>
    </location>
</feature>
<accession>A0A2T3M7F8</accession>
<keyword evidence="2" id="KW-1133">Transmembrane helix</keyword>
<dbReference type="GO" id="GO:0007156">
    <property type="term" value="P:homophilic cell adhesion via plasma membrane adhesion molecules"/>
    <property type="evidence" value="ECO:0007669"/>
    <property type="project" value="InterPro"/>
</dbReference>
<dbReference type="InterPro" id="IPR028974">
    <property type="entry name" value="TSP_type-3_rpt"/>
</dbReference>
<dbReference type="GO" id="GO:0016020">
    <property type="term" value="C:membrane"/>
    <property type="evidence" value="ECO:0007669"/>
    <property type="project" value="InterPro"/>
</dbReference>
<dbReference type="EMBL" id="PYOJ01000020">
    <property type="protein sequence ID" value="PSV88126.1"/>
    <property type="molecule type" value="Genomic_DNA"/>
</dbReference>
<evidence type="ECO:0000256" key="1">
    <source>
        <dbReference type="SAM" id="MobiDB-lite"/>
    </source>
</evidence>
<keyword evidence="3" id="KW-0732">Signal</keyword>
<dbReference type="Gene3D" id="2.60.120.200">
    <property type="match status" value="2"/>
</dbReference>
<gene>
    <name evidence="5" type="ORF">CTM89_15205</name>
</gene>
<comment type="caution">
    <text evidence="5">The sequence shown here is derived from an EMBL/GenBank/DDBJ whole genome shotgun (WGS) entry which is preliminary data.</text>
</comment>
<sequence length="6619" mass="720009">MIKKNKINIIAFIFLIIHIPFIANASVTQSNSTFPIPLFTSDSDGAFLTRKVIEDQFSATSGSLSALTITSLNNVTLFDTWNNAAVNVGDTITVFQLANFHIRIRVVDSTSTTTPTSLTYHSISSTPANSKDATLSFILKEDKDRDGISAADDSNDYDPWTDFDGDGFTDRFEFAMRPHLVDANSDTTDADNDNIADIWTHIENNGAARAALITQAWHTSTVHAGLFHQHLNFIPPVNSQTTVNLSNLTTDATFEFIVHVETDYFNQILLMGDSLGNGLSFESGFNNRFSVHDGGTQYDFFSWTIDRQRSTMSRYGKTAHVTFTFDDANNRYRLYVNGRRVGERDRNSFDVFTDASVTLGLVDVVDLMGNTQATNSSIFSSKDGLYAFSAYSSALTQPEIADRANAFLSVISDSDGDGVWDQFDLDKDGDGLALPADSDDYDKLTDSDNDELFDVVESAFQTHVYVNSTLDINPNIFITDSDDDKIIDVWDELRQSNRIEPLAAYALQEWFESTTHTDREVVMLNPLQGYQESYQAPTVDLSGLSNDNVTYEFLVYVKTDSFSDITLLGRSGATDTLNATSLKFEQKKTNTFATQNQVGVHINNHPTQDSIAFTPITGTSRNSPYGRLSHLVFTFSGGEYSLFIDGVKVGTAVDSNGLMEVIKDKETPIGLINPRRDPSGAGASSLTETDGIYGFVAYDAVLSETEIANRSATVPRLGIDSDSDGAWDPFDLNAYKPRADYSTGYRNMYYSRFDVTEDQPYAFQPSDFPYIDEDNDPSSIRFIIKYPINSTYGDLVFNGTPLSGMGITSKKPFDISHSDLDKLVYVPAENYSRNGGTAGFTLFSFQFYDGDNWARAAYVKAHIDAVNDAPTAPATNNSLKEDEIQVVATDLSSNQRELIGGYNDAENDNFRLLELVQSPANGEIRRLDSYVLIDTDSALKAITASSLQTQLQPNGLVHLKTSTGNYVDVVNLPIAPADNSALFIEVDSGASLPVNVVAPNHIYTIEHEEALSLIYRSGSWEVANDVGTLVNLNEQITANSGQSLVYRPLINYSGTDTFAWQLESDSTDNNQSLPIQHTFNVVNINDLPSLSVPAPPITAVEDIPFVISGISVQDDDQIGSGGEISTVSLSVTTGALNVSLSGSASISSGANDSTALVLSGSQADINTALASLTYLTDINDYTPTTLTVEVTDLAGVSDSANLPITVNSDHDDPVVSLTSTSQLLTRNVSTLIERIQVSDPDGTETGKAITSVELSVSKGTLAVGGTPTNPLIISGTQAAINNNLASLHYLADATATGDDTLTVAVQDASGRSDTKDMTFTILATNNIPVLTLLTPSVMTDQDVVVNLSDISVSDPDDGDPNYEITQVEVTADTGGTLSVTSSSGLTVDNPNGNQLKLTGNETDLNNSLRTLRFTPETYFHGDVNVSITVTDAAGIDITKPYSITVNNTQDTPDITINNFPASIDEDVLVNLQTIEVTDGDGDLLGEGIKDIQLTTLNGKLNVTAWGNVVVENNDTKSVTLTGDETDINETLKSLTYQSDTNYHGPERIDILVSDHAGLTDSESRNITIASVNDPPVVEVDLSYFSGSKVLRNWLSWNYNQPAFTVSDPDGQEAGHQLVEFRIDTTGNSQFLGALVDDPVSGLHVNLLGSDGGLTKEHKTLIRNLSPNSAYYKARDEISLTPATNHEDKFEQNLSSISTDDGLGFIGEDGYVGFHDIVFTAVDAGGLETKVTKTIEQKHPQFLPRVSGLIDVVDIPEDSPESRIGDHYTIVITDGNGEGPGRTDGIRLDNLRPDINFTAPVSPFVDVVVESHDVYYTLKPSGTLADLIDAFHNTKVQFDENFAGKFLEIYVIPSDVDGSTPDRQQRLRFNVTPVSDGVTVDFSNTPSFVAQNAPSALRHINVSDIDSDDFYFDDQVYKYTLTVNEGTLTIPDADKSKYNTLLANGDYESISPRASAAYRLEGTLSGVGSGKLTLVGPNVVLGDIRDWSDRRDISLAFNNLFRHYLTYTPRTGFSGDDTLEIKAVDYDGSEHIFTHTITVGNINDPSAIKSTSTAYTGNEDEYIDIAGLSVEDPDGGNLQWEVSTVTLSSSNGELILPFVPNVQITGNFSSYVELKGTQAAINALLPSLDYKHPADTSGSLTLQVGAIDAEGNRVDDVFPITVTSVNDPPTITDNGLPIEIDEDVATLFSAVSVYDVDGESNNTEGITEVTISAQNGTLDFGIYYSHLTNVGLDTNTLTLVFNQRILNTYLGRLVYTPTANYSGPEQLTFTVKDAKGEMATLSHDFTIKSLNDVPAVSFTLAKTDVDEEQSLQLDSISVTDGDLDVTEKLKSAEFSIPPGTGTLTFASTTNLIETGNGTNSVKLEGDEADIATALTDLVFEPADGFNGTLTLTVTAVDGVANPTTETIDLTVNAVNSLPEITLASSAFTINEDEDFQLTGISVADHDREDETALRLETVTFEVNLGNLTFDPVAGLTIENNGTNLVTLKRDTNPSTTALPDLINTALTKLNYKGYANQNGNDTLTIKALDAANITDTKSVPISLTSDNDTPVVTLNKVPTQTTEDKPLLLTGISVNDDDINDLDLNGNPTQDVLDRVELTVLDGTLTMGANTGNANITGDGTASVTVTGTQADINTVLAAITYQGTSNFSGDDTLTITAYDGVPETDTKTLTIQVAGENDDPIVIVQRFSEFIDEDNSLAISDFRVDEQDGDRLTDGFKEMVLSANQGTITLTPSGNPSITDNGSKRVVLSGPLQNVNDTLTSYIFQPDEHYHGTATLTLRAEDQVGAFDVKTVDVIINSVNDPPQIGDMTNLSNTVVEDGVMEVSQVVNSVQYHLTIQDPDTDLSHEFKYVTVTALNGTLNVDPAPSGVTLTDNGTNIRIENATPAQVNTLLESLTYSPQANYVGPSLISVTVQDMANVYDIKSLNITVTQVNDPPVVTINLAQDTVDEDQDLTLSGISITDIDNGEVGFELTDVELSVTKGTLTFTDTTGVSNNGTGTVTITGNQTDIDTVLSAGLVYRGDLHTNGDDTLTITANDGDTGQDIESTTLTVNAVNDPPVWTAPASPMNVNEDTSTSITGVSLLDPDGEEVAHRLNQVTLSVSDGTLSILDAKDLIISDNDTANVTLTGTAQAIMDAVQNMDYEPNLNFNGSDQLVMTALDADNTVPQTLDINVVSVNDPPVIAGDFTDRSVNEDSSFNLVTANTPLSVSDVDVGEAANEITSVLLTVNSGELSVVTPVSVATGNGSASLTLTGSEADINSDLVNLVYRGDDNFFGADTFTIAVNDPNPSVNQAITINVASVNDQPEITALQNTYSVNEDTPLTLTDLSVEDLDEVNPLHGFGTLVIAAQNGTLTATPISGVQIADDATASITLTGTHQDITQTLTTLTYQGTAHFHGTDTVTLTATDSANTEDTEILTITVDSVNDDPDVIFTNVPISTNEDTPLPLTGLSVLDVDDGEVQLDQSGQVVVDQSGQAVVINSLVDVVLTVSNGELSILNQNSIAPAATLTLAGNSQSVSNLLSNLVYTPNPNFAGTDQLDIVATDQAGTTDTPSHTITVTSVNDKPVVSIGAMPTTVKEDEVLDLDAFRVADNDETDTANTNKLGTVTLNVSNGTLTLTSVAGLTESGNGTASVTLTGSEADLNAALSDMDYQGNSDYHGPEQLVIRATDNAPDFDEKTFDITVVSVNDITPSLDAIRLFVNYDNPLRDDDTVSLSKSSLRDLAENIANNGTYEHDYVWQSSTNLSDPDAWSDVIASATPQAYAALTPLSLNHAYRMKLVLRDPVSGDEEVVLSNETIAVTPLDTTETATIADKNDFNLVVDPLAQPRVGQPMRLHSELFNADGSTAHYTSRQLRWFVIDRTQPVPSNPAGTADTYTPVTADATHFLRVEITYFDGADAILQTHRESLVILGELTDTALIDLLAELQDIRITPHYLSPSMTVSLDENDLLRIEQSSLTPTYRWYKGDDENGYSVITSAPNTPEYLVEALDAGSRLYLELELAGTENNILVSNVTDTVQDTTAISITGSDLEPLYIYTDGATLSLVEDSQLWLAEFASDNGATPQYQWYRIPENGDVDRNGEKLGQALTQTLDTTADIGYQHQLIVTLDINGTPFELRSNKTDVVFSDPVDPTNPTNTPFITGINRGLYKDVVTIISTTTPAQEGEVVTASLTQSRPARSVQPPTVTYVWERSATPADENSWTVIPSATTAQYTVTAADVAEGYIRVKAERSDAMGVIFPELVSAEEAVEAASSLFTGAFSWTVELNTLENIPFNTLLRALHREPVSDSTRDETVRYQWYKFEDKLTWEERIEITGATNQTLLVQSGMDLENHHIGVIATIEDRNTNEERAAESNLIGAVRDLNAINGSDPNGTTPTSNEGLIFSADLIHLPYYQNSVVDFRFTLIRDGEIDDTVSKADLIANWYLIPNKAAKDTRSLWTSIDPVNPLNLNGMVGGQFVLLELTLQEGLVPIRKHLISNEILSNNKPNVLDAWFSLIDMKPKEVVVEDSLTRLLAQDGEFISPSVGGYTTTYTYAPVEDADKIYTTFADFWANESSTSRHVVVYASQTDSTYERELTPQVFAINTDIAYEVRMLKPVLDVESQLHSDSTIGLLNQAKVDAKLAEFVSNTGLTPYFQWYERDVSTGNWGERNAPTQSFESLTPLNEGSDYYLEISATNPATGVKAHIDSDPSPVVLQSAIDASDEIDGVRKVNYDIHIEPLLTPKVGLPLFVVPELVRADGTPAPYNDRVITWMLSDDEHRETQTLGTSHRFTPSATHVGQSLRARVQYFALDATGLPILLIERSIDSPLVEGALTKTDLSELIVNLQPIEISPSAVSPNSRVALALSVHETFRIAQLESNIQFEYQWLQITDSGTQPISNENNYFYVVREEDKNTRLQLSVTLTLGSETETLYSNKTHVVQDTSLDLTYPLYLTFDPVTITYSLTQDSKDWLASVESLAGAVINYQWYRIPKGGTLDKNGVALGTDEAQQLVAPDDEYFFHQAKIILTNNDGVIELETNESPVWTPTDRPDTNHAVELNRDFYRDVLLIRGGSVPANPDQTLTAVLKGSNLSKNELPPKVDYQWWISTDNQQTWTELQGENRAHLFVTTAHQGFVKVVATYIDALGVMEPLEASREVVLQTGQYLTDWSVSIAPIENMPVGQILRAKHRAPEPTNNESVTYQWYRLRTPYDWATRVALSGTDHTTYVVTTEDVGHYLVVEATLDDGMSTNVAKSLPVGSTFLDLHREPITDAGVEYAITNLQVSPDPIYDGDQLSGRYSLLENSFLKVDEPLQSIHWYAVADPNDLYREEEWEAISDGLVTSSQANQYIIMQVIHFINGQKVMAADITEQAVIPGINPIDDTVWPSDIIGTPNPLNRLSVMDVVAKTDENGVLLESGDPANYAYEYEFISAVTGKVYEGKEDGLASLTDAPDEENTKAVTVRVRQSDINDNTVFRYIKEEFPLANSRVLNEWLDNNEFELALTKYYLYPNTPFSLVVRQKGAVPSQTPHLSLNFSIDGEPLVQASPLRLLSEETAAEFEDIDREIPISVVITNTQNDDRLSHELKGFTPRIAALPSPTLQYVTPFTLGTNLSVQPAYITQLENLLGAENIRGYQLTDEAGMPVDNNRFGSFEMIRGMEGQKFYIEAIVNLDGSAVRLRTNLSPEVLETLSASAPNMNDYYVFGGITGNVGTGNTLSHDLRLYDFLTATAVTYDNIALKWFLLDDPQELKLITMAREQNTPIPFVIGAVTDDYTVPLDANNKYVLLEGEIEKDSQTYVYQAISDLITLNDSDGDGVPDDVDVFPNDPDESVDTDLDGIGDNADIDRVNIVPVAVDDEYAVEPNGVYVFEPLLNDFDGNEDDTIRLNNALMKFGEVVILDDNQIQVTLPDVIPQEWYITYQIVDDFGALATGVIKLIDTSSNNERPEFSQVNVLNKNATGLFTRVDLDAPNAVDAFGRPVLVSLLDGAFRMRPGVNVIFWEAKDMVTGLTRVTGQRINIFPQIELRQQRDIYEGGEARVEVHLNGPSPVYPVEVPVSIQVGSTADENDHSLISQSVVSITSGHVGLIDFSVYTDNELEGDEHVILAIDDTVNRGNLYQLTLTVKETFPDHEARAQVINASERVQKVVSWDSALNQFALPDGEQLGIYAEIFHPSLGVMVENTWTHIPPVDTTPLASFTTMNEEVYLLPNTLSVGTHIFELVSKATGSIRPAKLSRVVLRVLEAEALSNEADADMDGISDAIEGQFDDDGDLIPDYLDATSECELQVLDNTLFASQETYGGFVLQSEAGTCVKLGLISQYKNTYSPMVDVDVQEDMAVIAPDTDFNADYDGSNLINFTVTDIPNDRVTVVIPLKTPIAKDAIYRKYTLVDNDANGDVVDLDGDGERDKGWRDFVDTADGDEIRSAKGEYGFCPAPHTRPDPNNPDKDAYTFGLTAGHYCIELTMIDGGIYDADGEINGNIDDPGYVYYPKTNYVLPDISFRHDFEASSQEIKVSFDLCSHYSDCQDLTVVSSSMAHLISLTVDGTMIDIVLPNYLEGEQPLRLILQNSGGDITAVMVNIDLQPYTLLAESPDVPTRDTPSDPLSESSNEPDEQVKGGAFSLLIILLLMVYGVSRIGNAAYFMKRY</sequence>